<organism evidence="1 2">
    <name type="scientific">Popillia japonica</name>
    <name type="common">Japanese beetle</name>
    <dbReference type="NCBI Taxonomy" id="7064"/>
    <lineage>
        <taxon>Eukaryota</taxon>
        <taxon>Metazoa</taxon>
        <taxon>Ecdysozoa</taxon>
        <taxon>Arthropoda</taxon>
        <taxon>Hexapoda</taxon>
        <taxon>Insecta</taxon>
        <taxon>Pterygota</taxon>
        <taxon>Neoptera</taxon>
        <taxon>Endopterygota</taxon>
        <taxon>Coleoptera</taxon>
        <taxon>Polyphaga</taxon>
        <taxon>Scarabaeiformia</taxon>
        <taxon>Scarabaeidae</taxon>
        <taxon>Rutelinae</taxon>
        <taxon>Popillia</taxon>
    </lineage>
</organism>
<reference evidence="1 2" key="1">
    <citation type="journal article" date="2024" name="BMC Genomics">
        <title>De novo assembly and annotation of Popillia japonica's genome with initial clues to its potential as an invasive pest.</title>
        <authorList>
            <person name="Cucini C."/>
            <person name="Boschi S."/>
            <person name="Funari R."/>
            <person name="Cardaioli E."/>
            <person name="Iannotti N."/>
            <person name="Marturano G."/>
            <person name="Paoli F."/>
            <person name="Bruttini M."/>
            <person name="Carapelli A."/>
            <person name="Frati F."/>
            <person name="Nardi F."/>
        </authorList>
    </citation>
    <scope>NUCLEOTIDE SEQUENCE [LARGE SCALE GENOMIC DNA]</scope>
    <source>
        <strain evidence="1">DMR45628</strain>
    </source>
</reference>
<evidence type="ECO:0000313" key="1">
    <source>
        <dbReference type="EMBL" id="KAK9745948.1"/>
    </source>
</evidence>
<dbReference type="Proteomes" id="UP001458880">
    <property type="component" value="Unassembled WGS sequence"/>
</dbReference>
<dbReference type="EMBL" id="JASPKY010000043">
    <property type="protein sequence ID" value="KAK9745948.1"/>
    <property type="molecule type" value="Genomic_DNA"/>
</dbReference>
<dbReference type="AlphaFoldDB" id="A0AAW1MI62"/>
<dbReference type="PANTHER" id="PTHR47331">
    <property type="entry name" value="PHD-TYPE DOMAIN-CONTAINING PROTEIN"/>
    <property type="match status" value="1"/>
</dbReference>
<gene>
    <name evidence="1" type="ORF">QE152_g6479</name>
</gene>
<name>A0AAW1MI62_POPJA</name>
<accession>A0AAW1MI62</accession>
<sequence>MHPSHTPFQRILWRENKEEAIKTYELITVTYGTVPASFLAVRAFQQLGRDESQNFPIGHEIILRDFYVDDLLTGAILRKGGFELRKWNSNTKNLLKRFDRSDANTKNLLKRFDRSDDMSVLNLDKDEEANTLGLQWNAKLDVLQYSVHQIKHPTRITKRYILSSIAKIFDPLGLQDNEFKSFIDNEGLLRVGGRLKDADIPCQQKHPIIIPKIHPLTKLIIMREHLRFRHAGIQAT</sequence>
<proteinExistence type="predicted"/>
<evidence type="ECO:0000313" key="2">
    <source>
        <dbReference type="Proteomes" id="UP001458880"/>
    </source>
</evidence>
<comment type="caution">
    <text evidence="1">The sequence shown here is derived from an EMBL/GenBank/DDBJ whole genome shotgun (WGS) entry which is preliminary data.</text>
</comment>
<protein>
    <submittedName>
        <fullName evidence="1">Uncharacterized protein</fullName>
    </submittedName>
</protein>
<keyword evidence="2" id="KW-1185">Reference proteome</keyword>